<keyword evidence="3" id="KW-1185">Reference proteome</keyword>
<evidence type="ECO:0000256" key="1">
    <source>
        <dbReference type="SAM" id="MobiDB-lite"/>
    </source>
</evidence>
<dbReference type="Proteomes" id="UP000595140">
    <property type="component" value="Unassembled WGS sequence"/>
</dbReference>
<reference evidence="2 3" key="1">
    <citation type="submission" date="2018-04" db="EMBL/GenBank/DDBJ databases">
        <authorList>
            <person name="Vogel A."/>
        </authorList>
    </citation>
    <scope>NUCLEOTIDE SEQUENCE [LARGE SCALE GENOMIC DNA]</scope>
</reference>
<feature type="region of interest" description="Disordered" evidence="1">
    <location>
        <begin position="17"/>
        <end position="52"/>
    </location>
</feature>
<organism evidence="2 3">
    <name type="scientific">Cuscuta campestris</name>
    <dbReference type="NCBI Taxonomy" id="132261"/>
    <lineage>
        <taxon>Eukaryota</taxon>
        <taxon>Viridiplantae</taxon>
        <taxon>Streptophyta</taxon>
        <taxon>Embryophyta</taxon>
        <taxon>Tracheophyta</taxon>
        <taxon>Spermatophyta</taxon>
        <taxon>Magnoliopsida</taxon>
        <taxon>eudicotyledons</taxon>
        <taxon>Gunneridae</taxon>
        <taxon>Pentapetalae</taxon>
        <taxon>asterids</taxon>
        <taxon>lamiids</taxon>
        <taxon>Solanales</taxon>
        <taxon>Convolvulaceae</taxon>
        <taxon>Cuscuteae</taxon>
        <taxon>Cuscuta</taxon>
        <taxon>Cuscuta subgen. Grammica</taxon>
        <taxon>Cuscuta sect. Cleistogrammica</taxon>
    </lineage>
</organism>
<evidence type="ECO:0000313" key="3">
    <source>
        <dbReference type="Proteomes" id="UP000595140"/>
    </source>
</evidence>
<evidence type="ECO:0000313" key="2">
    <source>
        <dbReference type="EMBL" id="VFQ77419.1"/>
    </source>
</evidence>
<feature type="compositionally biased region" description="Polar residues" evidence="1">
    <location>
        <begin position="20"/>
        <end position="36"/>
    </location>
</feature>
<sequence length="100" mass="10856">MVRCVRPGKFSSAVNKEIESSNGWGQNSTPGCSRSHTGLVLTGPKSKDPNVTNQLLGQLEEPDADIPVRKFLDNELLWILRSPSSGVNSPVRALLLQDSL</sequence>
<gene>
    <name evidence="2" type="ORF">CCAM_LOCUS19195</name>
</gene>
<proteinExistence type="predicted"/>
<dbReference type="EMBL" id="OOIL02001679">
    <property type="protein sequence ID" value="VFQ77419.1"/>
    <property type="molecule type" value="Genomic_DNA"/>
</dbReference>
<dbReference type="AlphaFoldDB" id="A0A484LMA4"/>
<accession>A0A484LMA4</accession>
<protein>
    <submittedName>
        <fullName evidence="2">Uncharacterized protein</fullName>
    </submittedName>
</protein>
<name>A0A484LMA4_9ASTE</name>